<keyword evidence="3" id="KW-1003">Cell membrane</keyword>
<dbReference type="CDD" id="cd13127">
    <property type="entry name" value="MATE_tuaB_like"/>
    <property type="match status" value="1"/>
</dbReference>
<feature type="transmembrane region" description="Helical" evidence="7">
    <location>
        <begin position="116"/>
        <end position="138"/>
    </location>
</feature>
<feature type="transmembrane region" description="Helical" evidence="7">
    <location>
        <begin position="175"/>
        <end position="195"/>
    </location>
</feature>
<evidence type="ECO:0000256" key="3">
    <source>
        <dbReference type="ARBA" id="ARBA00022475"/>
    </source>
</evidence>
<comment type="subcellular location">
    <subcellularLocation>
        <location evidence="1">Cell membrane</location>
        <topology evidence="1">Multi-pass membrane protein</topology>
    </subcellularLocation>
</comment>
<feature type="transmembrane region" description="Helical" evidence="7">
    <location>
        <begin position="253"/>
        <end position="274"/>
    </location>
</feature>
<evidence type="ECO:0000256" key="2">
    <source>
        <dbReference type="ARBA" id="ARBA00007430"/>
    </source>
</evidence>
<feature type="transmembrane region" description="Helical" evidence="7">
    <location>
        <begin position="446"/>
        <end position="469"/>
    </location>
</feature>
<feature type="transmembrane region" description="Helical" evidence="7">
    <location>
        <begin position="360"/>
        <end position="378"/>
    </location>
</feature>
<keyword evidence="5 7" id="KW-1133">Transmembrane helix</keyword>
<keyword evidence="4 7" id="KW-0812">Transmembrane</keyword>
<organism evidence="8 9">
    <name type="scientific">Labrys miyagiensis</name>
    <dbReference type="NCBI Taxonomy" id="346912"/>
    <lineage>
        <taxon>Bacteria</taxon>
        <taxon>Pseudomonadati</taxon>
        <taxon>Pseudomonadota</taxon>
        <taxon>Alphaproteobacteria</taxon>
        <taxon>Hyphomicrobiales</taxon>
        <taxon>Xanthobacteraceae</taxon>
        <taxon>Labrys</taxon>
    </lineage>
</organism>
<dbReference type="Pfam" id="PF13440">
    <property type="entry name" value="Polysacc_synt_3"/>
    <property type="match status" value="1"/>
</dbReference>
<proteinExistence type="inferred from homology"/>
<dbReference type="PANTHER" id="PTHR30250:SF10">
    <property type="entry name" value="LIPOPOLYSACCHARIDE BIOSYNTHESIS PROTEIN WZXC"/>
    <property type="match status" value="1"/>
</dbReference>
<evidence type="ECO:0000256" key="6">
    <source>
        <dbReference type="ARBA" id="ARBA00023136"/>
    </source>
</evidence>
<gene>
    <name evidence="8" type="ORF">GCM10007874_31090</name>
</gene>
<dbReference type="Proteomes" id="UP001156882">
    <property type="component" value="Unassembled WGS sequence"/>
</dbReference>
<evidence type="ECO:0000256" key="1">
    <source>
        <dbReference type="ARBA" id="ARBA00004651"/>
    </source>
</evidence>
<keyword evidence="9" id="KW-1185">Reference proteome</keyword>
<feature type="transmembrane region" description="Helical" evidence="7">
    <location>
        <begin position="286"/>
        <end position="304"/>
    </location>
</feature>
<feature type="transmembrane region" description="Helical" evidence="7">
    <location>
        <begin position="417"/>
        <end position="440"/>
    </location>
</feature>
<comment type="similarity">
    <text evidence="2">Belongs to the polysaccharide synthase family.</text>
</comment>
<evidence type="ECO:0000256" key="4">
    <source>
        <dbReference type="ARBA" id="ARBA00022692"/>
    </source>
</evidence>
<feature type="transmembrane region" description="Helical" evidence="7">
    <location>
        <begin position="46"/>
        <end position="69"/>
    </location>
</feature>
<accession>A0ABQ6CKD3</accession>
<feature type="transmembrane region" description="Helical" evidence="7">
    <location>
        <begin position="150"/>
        <end position="169"/>
    </location>
</feature>
<name>A0ABQ6CKD3_9HYPH</name>
<dbReference type="InterPro" id="IPR050833">
    <property type="entry name" value="Poly_Biosynth_Transport"/>
</dbReference>
<feature type="transmembrane region" description="Helical" evidence="7">
    <location>
        <begin position="81"/>
        <end position="104"/>
    </location>
</feature>
<evidence type="ECO:0000313" key="8">
    <source>
        <dbReference type="EMBL" id="GLS20092.1"/>
    </source>
</evidence>
<feature type="transmembrane region" description="Helical" evidence="7">
    <location>
        <begin position="384"/>
        <end position="405"/>
    </location>
</feature>
<comment type="caution">
    <text evidence="8">The sequence shown here is derived from an EMBL/GenBank/DDBJ whole genome shotgun (WGS) entry which is preliminary data.</text>
</comment>
<dbReference type="PANTHER" id="PTHR30250">
    <property type="entry name" value="PST FAMILY PREDICTED COLANIC ACID TRANSPORTER"/>
    <property type="match status" value="1"/>
</dbReference>
<protein>
    <submittedName>
        <fullName evidence="8">Lipopolysaccharide biosynthesis protein</fullName>
    </submittedName>
</protein>
<evidence type="ECO:0000256" key="7">
    <source>
        <dbReference type="SAM" id="Phobius"/>
    </source>
</evidence>
<keyword evidence="6 7" id="KW-0472">Membrane</keyword>
<feature type="transmembrane region" description="Helical" evidence="7">
    <location>
        <begin position="207"/>
        <end position="230"/>
    </location>
</feature>
<dbReference type="RefSeq" id="WP_284313180.1">
    <property type="nucleotide sequence ID" value="NZ_BSPC01000026.1"/>
</dbReference>
<evidence type="ECO:0000313" key="9">
    <source>
        <dbReference type="Proteomes" id="UP001156882"/>
    </source>
</evidence>
<dbReference type="EMBL" id="BSPC01000026">
    <property type="protein sequence ID" value="GLS20092.1"/>
    <property type="molecule type" value="Genomic_DNA"/>
</dbReference>
<evidence type="ECO:0000256" key="5">
    <source>
        <dbReference type="ARBA" id="ARBA00022989"/>
    </source>
</evidence>
<feature type="transmembrane region" description="Helical" evidence="7">
    <location>
        <begin position="324"/>
        <end position="348"/>
    </location>
</feature>
<sequence>MGADSIALSRQTATAGVWTIGARLVAKGVDFASLIVLARFLGPGDFGLVAMAMTLIFIIEAVFELPLWSALTRVPDPTPRMYSTAFTLSALRGLAIGLVLASASWPMAHFYNEPRLIPLVIALAMAPILRGLMSARMVHFAKQMDFRRQAFLDVTSKVIAGTAAVTLAVLTKSYWSIALGTILTPTVLMVGSYILAPMRPRLTLKDWPLFADMIGWNVLSQILLAVNWQIGRFILPRFVDTVSFGRYAMANDLAAIPTQVLVSPLGFPLNVAFVTSNERGDLKNTYLKATGAVAILMFPIYSFMGLVSKPLIDLFLGSKWEGAAFLLSGLALSSIIQAAAAPMPPLAISLNQSRLITFRSLSQCLVLVPLVIAGVWLFGVPGAIFAVCVEACLIMFMSMLTVRLLVAASIREQVTALAGPVAISVIAGAMLYCATLFIVIGGNPLVLAFQIAVVGLLYVAVYAGGIYLISRWVKSTAGAEQMIISIGRNTLAKFGRSASENK</sequence>
<reference evidence="9" key="1">
    <citation type="journal article" date="2019" name="Int. J. Syst. Evol. Microbiol.">
        <title>The Global Catalogue of Microorganisms (GCM) 10K type strain sequencing project: providing services to taxonomists for standard genome sequencing and annotation.</title>
        <authorList>
            <consortium name="The Broad Institute Genomics Platform"/>
            <consortium name="The Broad Institute Genome Sequencing Center for Infectious Disease"/>
            <person name="Wu L."/>
            <person name="Ma J."/>
        </authorList>
    </citation>
    <scope>NUCLEOTIDE SEQUENCE [LARGE SCALE GENOMIC DNA]</scope>
    <source>
        <strain evidence="9">NBRC 101365</strain>
    </source>
</reference>